<name>A0ABY7FAC9_MYAAR</name>
<dbReference type="InterPro" id="IPR000998">
    <property type="entry name" value="MAM_dom"/>
</dbReference>
<dbReference type="Proteomes" id="UP001164746">
    <property type="component" value="Chromosome 11"/>
</dbReference>
<dbReference type="PANTHER" id="PTHR23282">
    <property type="entry name" value="APICAL ENDOSOMAL GLYCOPROTEIN PRECURSOR"/>
    <property type="match status" value="1"/>
</dbReference>
<protein>
    <submittedName>
        <fullName evidence="2">MLRP1-like protein</fullName>
    </submittedName>
</protein>
<dbReference type="PROSITE" id="PS50060">
    <property type="entry name" value="MAM_2"/>
    <property type="match status" value="1"/>
</dbReference>
<feature type="domain" description="MAM" evidence="1">
    <location>
        <begin position="116"/>
        <end position="283"/>
    </location>
</feature>
<dbReference type="Gene3D" id="2.60.120.200">
    <property type="match status" value="1"/>
</dbReference>
<gene>
    <name evidence="2" type="ORF">MAR_000970</name>
</gene>
<reference evidence="2" key="1">
    <citation type="submission" date="2022-11" db="EMBL/GenBank/DDBJ databases">
        <title>Centuries of genome instability and evolution in soft-shell clam transmissible cancer (bioRxiv).</title>
        <authorList>
            <person name="Hart S.F.M."/>
            <person name="Yonemitsu M.A."/>
            <person name="Giersch R.M."/>
            <person name="Beal B.F."/>
            <person name="Arriagada G."/>
            <person name="Davis B.W."/>
            <person name="Ostrander E.A."/>
            <person name="Goff S.P."/>
            <person name="Metzger M.J."/>
        </authorList>
    </citation>
    <scope>NUCLEOTIDE SEQUENCE</scope>
    <source>
        <strain evidence="2">MELC-2E11</strain>
        <tissue evidence="2">Siphon/mantle</tissue>
    </source>
</reference>
<dbReference type="InterPro" id="IPR051560">
    <property type="entry name" value="MAM_domain-containing"/>
</dbReference>
<sequence length="283" mass="32895">MKEVRNFPNIPYHHHTQVYYPNGNMDKDSYVKCKGNEFDEQCRMPITDYLIDFENLIENHRYYFGINVPAHCNENILSKTKRSVKWKFPDYRCKRIPVNRPSNQVAGTDIIRVNESICTFEKDFCGWTRGTEGNLINWLRWKGHTDDKRRTGPTADRNNDKSGYFIYVDATRNTGRKAILRSPNFPIRTYCFEMFYHMYGVSSVLRSPQHTGTLHVRAHLGNSKKGKDIFTRSGNQGKEWLRMACTIKAELMNSTFYLTLMAEVGESYLSDVAVDDVSVTPGR</sequence>
<evidence type="ECO:0000313" key="2">
    <source>
        <dbReference type="EMBL" id="WAR19132.1"/>
    </source>
</evidence>
<dbReference type="Pfam" id="PF00629">
    <property type="entry name" value="MAM"/>
    <property type="match status" value="1"/>
</dbReference>
<accession>A0ABY7FAC9</accession>
<dbReference type="EMBL" id="CP111022">
    <property type="protein sequence ID" value="WAR19132.1"/>
    <property type="molecule type" value="Genomic_DNA"/>
</dbReference>
<dbReference type="InterPro" id="IPR013320">
    <property type="entry name" value="ConA-like_dom_sf"/>
</dbReference>
<dbReference type="SMART" id="SM00137">
    <property type="entry name" value="MAM"/>
    <property type="match status" value="1"/>
</dbReference>
<evidence type="ECO:0000313" key="3">
    <source>
        <dbReference type="Proteomes" id="UP001164746"/>
    </source>
</evidence>
<evidence type="ECO:0000259" key="1">
    <source>
        <dbReference type="PROSITE" id="PS50060"/>
    </source>
</evidence>
<proteinExistence type="predicted"/>
<keyword evidence="3" id="KW-1185">Reference proteome</keyword>
<dbReference type="SUPFAM" id="SSF49899">
    <property type="entry name" value="Concanavalin A-like lectins/glucanases"/>
    <property type="match status" value="1"/>
</dbReference>
<dbReference type="CDD" id="cd06263">
    <property type="entry name" value="MAM"/>
    <property type="match status" value="1"/>
</dbReference>
<organism evidence="2 3">
    <name type="scientific">Mya arenaria</name>
    <name type="common">Soft-shell clam</name>
    <dbReference type="NCBI Taxonomy" id="6604"/>
    <lineage>
        <taxon>Eukaryota</taxon>
        <taxon>Metazoa</taxon>
        <taxon>Spiralia</taxon>
        <taxon>Lophotrochozoa</taxon>
        <taxon>Mollusca</taxon>
        <taxon>Bivalvia</taxon>
        <taxon>Autobranchia</taxon>
        <taxon>Heteroconchia</taxon>
        <taxon>Euheterodonta</taxon>
        <taxon>Imparidentia</taxon>
        <taxon>Neoheterodontei</taxon>
        <taxon>Myida</taxon>
        <taxon>Myoidea</taxon>
        <taxon>Myidae</taxon>
        <taxon>Mya</taxon>
    </lineage>
</organism>
<dbReference type="PANTHER" id="PTHR23282:SF142">
    <property type="entry name" value="MAM DOMAIN-CONTAINING PROTEIN"/>
    <property type="match status" value="1"/>
</dbReference>